<gene>
    <name evidence="3" type="ORF">DR999_PMT15589</name>
</gene>
<accession>A0A4D9E4Z4</accession>
<evidence type="ECO:0000313" key="3">
    <source>
        <dbReference type="EMBL" id="TFK02164.1"/>
    </source>
</evidence>
<keyword evidence="2" id="KW-1133">Transmembrane helix</keyword>
<sequence>MLPNQKGKKHVFGQNKTFHFDCVRVLVLFYFFFLIHFKAVFKPNVCFELKSLNLLTFAEFFSPAQSNYVLWCGQICIFFSTKKNVLAEKFHSVLILSRHNMQHQEMYLSALMVLSPIGSPRPPQAVISFSPQQLMVIATDRESSLHMGNEQQEQAAKVRNTCKESALTNEEKGRGGGIYR</sequence>
<dbReference type="AlphaFoldDB" id="A0A4D9E4Z4"/>
<dbReference type="Proteomes" id="UP000297703">
    <property type="component" value="Unassembled WGS sequence"/>
</dbReference>
<evidence type="ECO:0000256" key="1">
    <source>
        <dbReference type="SAM" id="MobiDB-lite"/>
    </source>
</evidence>
<evidence type="ECO:0000256" key="2">
    <source>
        <dbReference type="SAM" id="Phobius"/>
    </source>
</evidence>
<reference evidence="3 4" key="1">
    <citation type="submission" date="2019-04" db="EMBL/GenBank/DDBJ databases">
        <title>Draft genome of the big-headed turtle Platysternon megacephalum.</title>
        <authorList>
            <person name="Gong S."/>
        </authorList>
    </citation>
    <scope>NUCLEOTIDE SEQUENCE [LARGE SCALE GENOMIC DNA]</scope>
    <source>
        <strain evidence="3">DO16091913</strain>
        <tissue evidence="3">Muscle</tissue>
    </source>
</reference>
<comment type="caution">
    <text evidence="3">The sequence shown here is derived from an EMBL/GenBank/DDBJ whole genome shotgun (WGS) entry which is preliminary data.</text>
</comment>
<organism evidence="3 4">
    <name type="scientific">Platysternon megacephalum</name>
    <name type="common">big-headed turtle</name>
    <dbReference type="NCBI Taxonomy" id="55544"/>
    <lineage>
        <taxon>Eukaryota</taxon>
        <taxon>Metazoa</taxon>
        <taxon>Chordata</taxon>
        <taxon>Craniata</taxon>
        <taxon>Vertebrata</taxon>
        <taxon>Euteleostomi</taxon>
        <taxon>Archelosauria</taxon>
        <taxon>Testudinata</taxon>
        <taxon>Testudines</taxon>
        <taxon>Cryptodira</taxon>
        <taxon>Durocryptodira</taxon>
        <taxon>Testudinoidea</taxon>
        <taxon>Platysternidae</taxon>
        <taxon>Platysternon</taxon>
    </lineage>
</organism>
<evidence type="ECO:0000313" key="4">
    <source>
        <dbReference type="Proteomes" id="UP000297703"/>
    </source>
</evidence>
<keyword evidence="2" id="KW-0472">Membrane</keyword>
<proteinExistence type="predicted"/>
<keyword evidence="4" id="KW-1185">Reference proteome</keyword>
<name>A0A4D9E4Z4_9SAUR</name>
<dbReference type="EMBL" id="QXTE01000199">
    <property type="protein sequence ID" value="TFK02164.1"/>
    <property type="molecule type" value="Genomic_DNA"/>
</dbReference>
<feature type="region of interest" description="Disordered" evidence="1">
    <location>
        <begin position="151"/>
        <end position="180"/>
    </location>
</feature>
<keyword evidence="2" id="KW-0812">Transmembrane</keyword>
<protein>
    <submittedName>
        <fullName evidence="3">Uncharacterized protein</fullName>
    </submittedName>
</protein>
<reference evidence="3 4" key="2">
    <citation type="submission" date="2019-04" db="EMBL/GenBank/DDBJ databases">
        <title>The genome sequence of big-headed turtle.</title>
        <authorList>
            <person name="Gong S."/>
        </authorList>
    </citation>
    <scope>NUCLEOTIDE SEQUENCE [LARGE SCALE GENOMIC DNA]</scope>
    <source>
        <strain evidence="3">DO16091913</strain>
        <tissue evidence="3">Muscle</tissue>
    </source>
</reference>
<feature type="transmembrane region" description="Helical" evidence="2">
    <location>
        <begin position="21"/>
        <end position="41"/>
    </location>
</feature>